<dbReference type="Gene3D" id="1.10.10.2840">
    <property type="entry name" value="PucR C-terminal helix-turn-helix domain"/>
    <property type="match status" value="1"/>
</dbReference>
<comment type="caution">
    <text evidence="3">The sequence shown here is derived from an EMBL/GenBank/DDBJ whole genome shotgun (WGS) entry which is preliminary data.</text>
</comment>
<dbReference type="PROSITE" id="PS51257">
    <property type="entry name" value="PROKAR_LIPOPROTEIN"/>
    <property type="match status" value="1"/>
</dbReference>
<evidence type="ECO:0000259" key="2">
    <source>
        <dbReference type="SMART" id="SM00065"/>
    </source>
</evidence>
<dbReference type="EMBL" id="NWTK01000007">
    <property type="protein sequence ID" value="PKR53969.1"/>
    <property type="molecule type" value="Genomic_DNA"/>
</dbReference>
<dbReference type="RefSeq" id="WP_101267233.1">
    <property type="nucleotide sequence ID" value="NZ_NWTK01000007.1"/>
</dbReference>
<dbReference type="SMART" id="SM00065">
    <property type="entry name" value="GAF"/>
    <property type="match status" value="1"/>
</dbReference>
<dbReference type="InterPro" id="IPR051448">
    <property type="entry name" value="CdaR-like_regulators"/>
</dbReference>
<dbReference type="InterPro" id="IPR003018">
    <property type="entry name" value="GAF"/>
</dbReference>
<dbReference type="InterPro" id="IPR029016">
    <property type="entry name" value="GAF-like_dom_sf"/>
</dbReference>
<dbReference type="PANTHER" id="PTHR33744">
    <property type="entry name" value="CARBOHYDRATE DIACID REGULATOR"/>
    <property type="match status" value="1"/>
</dbReference>
<dbReference type="InterPro" id="IPR025736">
    <property type="entry name" value="PucR_C-HTH_dom"/>
</dbReference>
<organism evidence="3 4">
    <name type="scientific">Thalassospira marina</name>
    <dbReference type="NCBI Taxonomy" id="2048283"/>
    <lineage>
        <taxon>Bacteria</taxon>
        <taxon>Pseudomonadati</taxon>
        <taxon>Pseudomonadota</taxon>
        <taxon>Alphaproteobacteria</taxon>
        <taxon>Rhodospirillales</taxon>
        <taxon>Thalassospiraceae</taxon>
        <taxon>Thalassospira</taxon>
    </lineage>
</organism>
<comment type="similarity">
    <text evidence="1">Belongs to the CdaR family.</text>
</comment>
<protein>
    <submittedName>
        <fullName evidence="3">PucR family transcriptional regulator</fullName>
    </submittedName>
</protein>
<dbReference type="Proteomes" id="UP000233597">
    <property type="component" value="Unassembled WGS sequence"/>
</dbReference>
<accession>A0A2N3KTQ7</accession>
<evidence type="ECO:0000313" key="4">
    <source>
        <dbReference type="Proteomes" id="UP000233597"/>
    </source>
</evidence>
<sequence length="598" mass="66902">MDQTSRILSLRDVASQINSGGDLETILHQLIAGACRHAHWALGSIMAIDAAHGYAHVLARYDPTLLQRPLPNKWELAMSPSLIALRRNEPVYIRDARESEEFPGYRKEAFERDYRTVLVMPMNCEDFEGRPMVLSVIARQVTEVSELDLAFLGMITHLGTIAVEREHRFHAARQSAESLQQVLGAHSTLLRHVLSDGSVYSLSKMLADMVPAPLVVVDFTTNQVIAGKSPARTEYDDDAWQKAASSTLAPQLLKFSREQTEHADDEKTSLFLRDDRHHLTLPVQVAALIVDQQTVGALVIFSDQPAFTDLEKLLLESGCFALSVQMMRSVIRFRSETRTRAELFFDVVEARWKKADDIYQRAQRLGLDFKNAQQLVVIDFPKNEASYDGDTVDVERVVSRIVQQQSINAGMVAIEGGFVCLIPEQAGLGREKLAKLTKRIADDLAHHFDEAPLVLASETCSSLGDYPAIWERCGRMIRIARSFGSTGAISSDGFGPLPMLVAASDAQDVKSFVHESIGEIARHDRENGTPYLETLSMFLREGCRNQACADTMGLHVTTLRYRLTRMQELFGIDLETANSRFAIELAIRLYDVMHNSRN</sequence>
<dbReference type="Pfam" id="PF17853">
    <property type="entry name" value="GGDEF_2"/>
    <property type="match status" value="1"/>
</dbReference>
<dbReference type="OrthoDB" id="9792148at2"/>
<evidence type="ECO:0000256" key="1">
    <source>
        <dbReference type="ARBA" id="ARBA00006754"/>
    </source>
</evidence>
<name>A0A2N3KTQ7_9PROT</name>
<dbReference type="InterPro" id="IPR042070">
    <property type="entry name" value="PucR_C-HTH_sf"/>
</dbReference>
<dbReference type="Pfam" id="PF13556">
    <property type="entry name" value="HTH_30"/>
    <property type="match status" value="1"/>
</dbReference>
<gene>
    <name evidence="3" type="ORF">COO20_12995</name>
</gene>
<dbReference type="PANTHER" id="PTHR33744:SF1">
    <property type="entry name" value="DNA-BINDING TRANSCRIPTIONAL ACTIVATOR ADER"/>
    <property type="match status" value="1"/>
</dbReference>
<evidence type="ECO:0000313" key="3">
    <source>
        <dbReference type="EMBL" id="PKR53969.1"/>
    </source>
</evidence>
<proteinExistence type="inferred from homology"/>
<dbReference type="Gene3D" id="3.30.450.40">
    <property type="match status" value="1"/>
</dbReference>
<feature type="domain" description="GAF" evidence="2">
    <location>
        <begin position="22"/>
        <end position="173"/>
    </location>
</feature>
<dbReference type="InterPro" id="IPR041522">
    <property type="entry name" value="CdaR_GGDEF"/>
</dbReference>
<dbReference type="SUPFAM" id="SSF55781">
    <property type="entry name" value="GAF domain-like"/>
    <property type="match status" value="1"/>
</dbReference>
<reference evidence="3 4" key="1">
    <citation type="submission" date="2017-09" db="EMBL/GenBank/DDBJ databases">
        <title>Biodiversity and function of Thalassospira species in the particle-attached aromatic-hydrocarbon-degrading consortia from the surface seawater of the South China Sea.</title>
        <authorList>
            <person name="Dong C."/>
            <person name="Liu R."/>
            <person name="Shao Z."/>
        </authorList>
    </citation>
    <scope>NUCLEOTIDE SEQUENCE [LARGE SCALE GENOMIC DNA]</scope>
    <source>
        <strain evidence="3 4">CSC1P2</strain>
    </source>
</reference>
<dbReference type="AlphaFoldDB" id="A0A2N3KTQ7"/>